<dbReference type="AlphaFoldDB" id="A0A8X6L1D1"/>
<gene>
    <name evidence="1" type="ORF">TNCT_138121</name>
</gene>
<comment type="caution">
    <text evidence="1">The sequence shown here is derived from an EMBL/GenBank/DDBJ whole genome shotgun (WGS) entry which is preliminary data.</text>
</comment>
<evidence type="ECO:0000313" key="1">
    <source>
        <dbReference type="EMBL" id="GFQ94145.1"/>
    </source>
</evidence>
<organism evidence="1 2">
    <name type="scientific">Trichonephila clavata</name>
    <name type="common">Joro spider</name>
    <name type="synonym">Nephila clavata</name>
    <dbReference type="NCBI Taxonomy" id="2740835"/>
    <lineage>
        <taxon>Eukaryota</taxon>
        <taxon>Metazoa</taxon>
        <taxon>Ecdysozoa</taxon>
        <taxon>Arthropoda</taxon>
        <taxon>Chelicerata</taxon>
        <taxon>Arachnida</taxon>
        <taxon>Araneae</taxon>
        <taxon>Araneomorphae</taxon>
        <taxon>Entelegynae</taxon>
        <taxon>Araneoidea</taxon>
        <taxon>Nephilidae</taxon>
        <taxon>Trichonephila</taxon>
    </lineage>
</organism>
<dbReference type="Proteomes" id="UP000887116">
    <property type="component" value="Unassembled WGS sequence"/>
</dbReference>
<name>A0A8X6L1D1_TRICU</name>
<proteinExistence type="predicted"/>
<dbReference type="EMBL" id="BMAO01034132">
    <property type="protein sequence ID" value="GFQ94145.1"/>
    <property type="molecule type" value="Genomic_DNA"/>
</dbReference>
<protein>
    <submittedName>
        <fullName evidence="1">Uncharacterized protein</fullName>
    </submittedName>
</protein>
<keyword evidence="2" id="KW-1185">Reference proteome</keyword>
<sequence length="124" mass="13694">MTAECGELSSHEGVAQSFGFDSSSSLVVDFRISILPGANWQDNNFVNRSTIRVPPIRKCPGWRARISAGSLESGTMSLELMHASIWHNSVDRSSKLRRCPLQVLKRCLLANLIEDSQRPPKLGA</sequence>
<dbReference type="OrthoDB" id="7469650at2759"/>
<evidence type="ECO:0000313" key="2">
    <source>
        <dbReference type="Proteomes" id="UP000887116"/>
    </source>
</evidence>
<reference evidence="1" key="1">
    <citation type="submission" date="2020-07" db="EMBL/GenBank/DDBJ databases">
        <title>Multicomponent nature underlies the extraordinary mechanical properties of spider dragline silk.</title>
        <authorList>
            <person name="Kono N."/>
            <person name="Nakamura H."/>
            <person name="Mori M."/>
            <person name="Yoshida Y."/>
            <person name="Ohtoshi R."/>
            <person name="Malay A.D."/>
            <person name="Moran D.A.P."/>
            <person name="Tomita M."/>
            <person name="Numata K."/>
            <person name="Arakawa K."/>
        </authorList>
    </citation>
    <scope>NUCLEOTIDE SEQUENCE</scope>
</reference>
<accession>A0A8X6L1D1</accession>